<evidence type="ECO:0000313" key="5">
    <source>
        <dbReference type="EMBL" id="VAH13518.1"/>
    </source>
</evidence>
<accession>A0A9R0QN42</accession>
<evidence type="ECO:0000256" key="3">
    <source>
        <dbReference type="ARBA" id="ARBA00023043"/>
    </source>
</evidence>
<dbReference type="Gene3D" id="1.25.40.20">
    <property type="entry name" value="Ankyrin repeat-containing domain"/>
    <property type="match status" value="1"/>
</dbReference>
<keyword evidence="3 4" id="KW-0040">ANK repeat</keyword>
<dbReference type="PROSITE" id="PS50088">
    <property type="entry name" value="ANK_REPEAT"/>
    <property type="match status" value="1"/>
</dbReference>
<dbReference type="Pfam" id="PF00023">
    <property type="entry name" value="Ank"/>
    <property type="match status" value="1"/>
</dbReference>
<dbReference type="PANTHER" id="PTHR24136">
    <property type="entry name" value="SOWAH (DROSOPHILA) HOMOLOG"/>
    <property type="match status" value="1"/>
</dbReference>
<dbReference type="InterPro" id="IPR036770">
    <property type="entry name" value="Ankyrin_rpt-contain_sf"/>
</dbReference>
<comment type="similarity">
    <text evidence="1">Belongs to the ankyrin SOCS box (ASB) family.</text>
</comment>
<dbReference type="SUPFAM" id="SSF48403">
    <property type="entry name" value="Ankyrin repeat"/>
    <property type="match status" value="1"/>
</dbReference>
<organism evidence="5 6">
    <name type="scientific">Triticum turgidum subsp. durum</name>
    <name type="common">Durum wheat</name>
    <name type="synonym">Triticum durum</name>
    <dbReference type="NCBI Taxonomy" id="4567"/>
    <lineage>
        <taxon>Eukaryota</taxon>
        <taxon>Viridiplantae</taxon>
        <taxon>Streptophyta</taxon>
        <taxon>Embryophyta</taxon>
        <taxon>Tracheophyta</taxon>
        <taxon>Spermatophyta</taxon>
        <taxon>Magnoliopsida</taxon>
        <taxon>Liliopsida</taxon>
        <taxon>Poales</taxon>
        <taxon>Poaceae</taxon>
        <taxon>BOP clade</taxon>
        <taxon>Pooideae</taxon>
        <taxon>Triticodae</taxon>
        <taxon>Triticeae</taxon>
        <taxon>Triticinae</taxon>
        <taxon>Triticum</taxon>
    </lineage>
</organism>
<evidence type="ECO:0000256" key="1">
    <source>
        <dbReference type="ARBA" id="ARBA00005949"/>
    </source>
</evidence>
<sequence length="265" mass="30346">MRANPNYMTSLGYFPLHRTAQTFSADMVKILLRHGALANLRTSGERIIEGLLPLHVAIEDTCQHKYLEDNLLADESYRKGYVEYIYKLIHLLCLPEMKIFLDTIRLLAAHTDNVVDELWNYIEHGEIVPAAILLLAAQRRFRKLNGFDTIKNRIDDSIFSMIREGCGLQIGKYTKAAKQRKEKELRFYNALFLVRILLKSGEALDAYIQTHSEASSYQEVHGKVSAILQNYDVGPLGKGICVEELKWFDFFLPSASMVAIRLYIS</sequence>
<dbReference type="OMA" id="RSHPKEC"/>
<dbReference type="Proteomes" id="UP000324705">
    <property type="component" value="Chromosome 1B"/>
</dbReference>
<evidence type="ECO:0000313" key="6">
    <source>
        <dbReference type="Proteomes" id="UP000324705"/>
    </source>
</evidence>
<reference evidence="5 6" key="1">
    <citation type="submission" date="2017-09" db="EMBL/GenBank/DDBJ databases">
        <authorList>
            <consortium name="International Durum Wheat Genome Sequencing Consortium (IDWGSC)"/>
            <person name="Milanesi L."/>
        </authorList>
    </citation>
    <scope>NUCLEOTIDE SEQUENCE [LARGE SCALE GENOMIC DNA]</scope>
    <source>
        <strain evidence="6">cv. Svevo</strain>
    </source>
</reference>
<dbReference type="PROSITE" id="PS50297">
    <property type="entry name" value="ANK_REP_REGION"/>
    <property type="match status" value="1"/>
</dbReference>
<keyword evidence="2" id="KW-0677">Repeat</keyword>
<protein>
    <submittedName>
        <fullName evidence="5">Uncharacterized protein</fullName>
    </submittedName>
</protein>
<dbReference type="PANTHER" id="PTHR24136:SF49">
    <property type="entry name" value="OS05G0124600 PROTEIN"/>
    <property type="match status" value="1"/>
</dbReference>
<dbReference type="GO" id="GO:0016567">
    <property type="term" value="P:protein ubiquitination"/>
    <property type="evidence" value="ECO:0007669"/>
    <property type="project" value="TreeGrafter"/>
</dbReference>
<feature type="repeat" description="ANK" evidence="4">
    <location>
        <begin position="11"/>
        <end position="43"/>
    </location>
</feature>
<evidence type="ECO:0000256" key="2">
    <source>
        <dbReference type="ARBA" id="ARBA00022737"/>
    </source>
</evidence>
<dbReference type="GO" id="GO:0045732">
    <property type="term" value="P:positive regulation of protein catabolic process"/>
    <property type="evidence" value="ECO:0007669"/>
    <property type="project" value="TreeGrafter"/>
</dbReference>
<evidence type="ECO:0000256" key="4">
    <source>
        <dbReference type="PROSITE-ProRule" id="PRU00023"/>
    </source>
</evidence>
<gene>
    <name evidence="5" type="ORF">TRITD_1Bv1G023550</name>
</gene>
<proteinExistence type="inferred from homology"/>
<dbReference type="InterPro" id="IPR051573">
    <property type="entry name" value="Ankyrin-SOCS_box_domain"/>
</dbReference>
<dbReference type="AlphaFoldDB" id="A0A9R0QN42"/>
<dbReference type="EMBL" id="LT934112">
    <property type="protein sequence ID" value="VAH13518.1"/>
    <property type="molecule type" value="Genomic_DNA"/>
</dbReference>
<dbReference type="Gramene" id="TRITD1Bv1G023550.1">
    <property type="protein sequence ID" value="TRITD1Bv1G023550.1"/>
    <property type="gene ID" value="TRITD1Bv1G023550"/>
</dbReference>
<name>A0A9R0QN42_TRITD</name>
<keyword evidence="6" id="KW-1185">Reference proteome</keyword>
<dbReference type="InterPro" id="IPR002110">
    <property type="entry name" value="Ankyrin_rpt"/>
</dbReference>